<accession>A0ABR7GNC8</accession>
<proteinExistence type="predicted"/>
<protein>
    <recommendedName>
        <fullName evidence="5">Replication restart DNA helicase PriA</fullName>
    </recommendedName>
</protein>
<dbReference type="Gene3D" id="2.20.28.30">
    <property type="entry name" value="RNA polymerase ii, chain L"/>
    <property type="match status" value="1"/>
</dbReference>
<reference evidence="3 4" key="1">
    <citation type="submission" date="2020-08" db="EMBL/GenBank/DDBJ databases">
        <title>Genome public.</title>
        <authorList>
            <person name="Liu C."/>
            <person name="Sun Q."/>
        </authorList>
    </citation>
    <scope>NUCLEOTIDE SEQUENCE [LARGE SCALE GENOMIC DNA]</scope>
    <source>
        <strain evidence="3 4">M2</strain>
    </source>
</reference>
<keyword evidence="2" id="KW-0812">Transmembrane</keyword>
<evidence type="ECO:0000256" key="1">
    <source>
        <dbReference type="SAM" id="MobiDB-lite"/>
    </source>
</evidence>
<evidence type="ECO:0000256" key="2">
    <source>
        <dbReference type="SAM" id="Phobius"/>
    </source>
</evidence>
<keyword evidence="4" id="KW-1185">Reference proteome</keyword>
<evidence type="ECO:0008006" key="5">
    <source>
        <dbReference type="Google" id="ProtNLM"/>
    </source>
</evidence>
<keyword evidence="2" id="KW-1133">Transmembrane helix</keyword>
<organism evidence="3 4">
    <name type="scientific">Agathobaculum hominis</name>
    <dbReference type="NCBI Taxonomy" id="2763014"/>
    <lineage>
        <taxon>Bacteria</taxon>
        <taxon>Bacillati</taxon>
        <taxon>Bacillota</taxon>
        <taxon>Clostridia</taxon>
        <taxon>Eubacteriales</taxon>
        <taxon>Butyricicoccaceae</taxon>
        <taxon>Agathobaculum</taxon>
    </lineage>
</organism>
<dbReference type="PANTHER" id="PTHR37826">
    <property type="entry name" value="FLOTILLIN BAND_7_5 DOMAIN PROTEIN"/>
    <property type="match status" value="1"/>
</dbReference>
<dbReference type="RefSeq" id="WP_186970006.1">
    <property type="nucleotide sequence ID" value="NZ_JACOPK010000006.1"/>
</dbReference>
<dbReference type="Proteomes" id="UP000641741">
    <property type="component" value="Unassembled WGS sequence"/>
</dbReference>
<gene>
    <name evidence="3" type="ORF">H8S02_07520</name>
</gene>
<name>A0ABR7GNC8_9FIRM</name>
<comment type="caution">
    <text evidence="3">The sequence shown here is derived from an EMBL/GenBank/DDBJ whole genome shotgun (WGS) entry which is preliminary data.</text>
</comment>
<evidence type="ECO:0000313" key="4">
    <source>
        <dbReference type="Proteomes" id="UP000641741"/>
    </source>
</evidence>
<feature type="compositionally biased region" description="Basic and acidic residues" evidence="1">
    <location>
        <begin position="55"/>
        <end position="69"/>
    </location>
</feature>
<keyword evidence="2" id="KW-0472">Membrane</keyword>
<feature type="region of interest" description="Disordered" evidence="1">
    <location>
        <begin position="55"/>
        <end position="79"/>
    </location>
</feature>
<feature type="transmembrane region" description="Helical" evidence="2">
    <location>
        <begin position="355"/>
        <end position="378"/>
    </location>
</feature>
<evidence type="ECO:0000313" key="3">
    <source>
        <dbReference type="EMBL" id="MBC5695793.1"/>
    </source>
</evidence>
<dbReference type="EMBL" id="JACOPK010000006">
    <property type="protein sequence ID" value="MBC5695793.1"/>
    <property type="molecule type" value="Genomic_DNA"/>
</dbReference>
<dbReference type="PANTHER" id="PTHR37826:SF3">
    <property type="entry name" value="J DOMAIN-CONTAINING PROTEIN"/>
    <property type="match status" value="1"/>
</dbReference>
<sequence>MPAQVTNYQCPSCTGPLHFVGASGKLECDYCGASYDVAEIEALYAEKEEKAAAAQHAAEEKAAEKKEASADGGDWDTSGFSEDWGEEGERMKAYSCPSCGAELLCDESTAATSCPYCGNPTVVPGQFSGELKPDFILPFRLGKEDAVKALKEHCKGKILLPKAFTDENHVQEIRGVYVPFWMFDGKAQGDARYEATRSHSYTSGDYEITKTEHYDVYRAGSVTFEKVPVDASSKMPDDHMDSIEPYDYDELKNFSTAYLPGFLADKYDVSVEESRERADERCMGTLDAALLDSVKGYDTCTRQAGSTDLVRGKVHYALMPVWMLNTRWQGKDFLFAMNGQTGKLVGDLPVSWGKFWGMFAGIAALLSIVGSIGATLLMM</sequence>